<dbReference type="InterPro" id="IPR000788">
    <property type="entry name" value="RNR_lg_C"/>
</dbReference>
<dbReference type="NCBIfam" id="TIGR02504">
    <property type="entry name" value="NrdJ_Z"/>
    <property type="match status" value="1"/>
</dbReference>
<name>A0ABV3T2I6_9ACTN</name>
<keyword evidence="18" id="KW-1185">Reference proteome</keyword>
<keyword evidence="9" id="KW-1015">Disulfide bond</keyword>
<dbReference type="PRINTS" id="PR01183">
    <property type="entry name" value="RIBORDTASEM1"/>
</dbReference>
<comment type="catalytic activity">
    <reaction evidence="12 13">
        <text>a 2'-deoxyribonucleoside 5'-diphosphate + [thioredoxin]-disulfide + H2O = a ribonucleoside 5'-diphosphate + [thioredoxin]-dithiol</text>
        <dbReference type="Rhea" id="RHEA:23252"/>
        <dbReference type="Rhea" id="RHEA-COMP:10698"/>
        <dbReference type="Rhea" id="RHEA-COMP:10700"/>
        <dbReference type="ChEBI" id="CHEBI:15377"/>
        <dbReference type="ChEBI" id="CHEBI:29950"/>
        <dbReference type="ChEBI" id="CHEBI:50058"/>
        <dbReference type="ChEBI" id="CHEBI:57930"/>
        <dbReference type="ChEBI" id="CHEBI:73316"/>
        <dbReference type="EC" id="1.17.4.1"/>
    </reaction>
</comment>
<dbReference type="SUPFAM" id="SSF51998">
    <property type="entry name" value="PFL-like glycyl radical enzymes"/>
    <property type="match status" value="1"/>
</dbReference>
<dbReference type="Pfam" id="PF08471">
    <property type="entry name" value="Ribonuc_red_2_N"/>
    <property type="match status" value="1"/>
</dbReference>
<dbReference type="Proteomes" id="UP001556631">
    <property type="component" value="Unassembled WGS sequence"/>
</dbReference>
<dbReference type="Pfam" id="PF02867">
    <property type="entry name" value="Ribonuc_red_lgC"/>
    <property type="match status" value="1"/>
</dbReference>
<evidence type="ECO:0000256" key="12">
    <source>
        <dbReference type="ARBA" id="ARBA00047754"/>
    </source>
</evidence>
<comment type="function">
    <text evidence="11 13">Catalyzes the reduction of ribonucleotides to deoxyribonucleotides. May function to provide a pool of deoxyribonucleotide precursors for DNA repair during oxygen limitation and/or for immediate growth after restoration of oxygen.</text>
</comment>
<protein>
    <recommendedName>
        <fullName evidence="4 13">Vitamin B12-dependent ribonucleotide reductase</fullName>
        <ecNumber evidence="3 13">1.17.4.1</ecNumber>
    </recommendedName>
</protein>
<dbReference type="InterPro" id="IPR013344">
    <property type="entry name" value="RNR_NrdJ/NrdZ"/>
</dbReference>
<evidence type="ECO:0000259" key="14">
    <source>
        <dbReference type="Pfam" id="PF02867"/>
    </source>
</evidence>
<evidence type="ECO:0000256" key="11">
    <source>
        <dbReference type="ARBA" id="ARBA00025437"/>
    </source>
</evidence>
<keyword evidence="5 13" id="KW-0846">Cobalamin</keyword>
<comment type="similarity">
    <text evidence="2 13">Belongs to the ribonucleoside diphosphate reductase class-2 family.</text>
</comment>
<dbReference type="PANTHER" id="PTHR43371">
    <property type="entry name" value="VITAMIN B12-DEPENDENT RIBONUCLEOTIDE REDUCTASE"/>
    <property type="match status" value="1"/>
</dbReference>
<feature type="domain" description="Ribonucleotide reductase large subunit C-terminal" evidence="14">
    <location>
        <begin position="158"/>
        <end position="693"/>
    </location>
</feature>
<gene>
    <name evidence="17" type="ORF">AB3X52_17470</name>
</gene>
<dbReference type="RefSeq" id="WP_367995376.1">
    <property type="nucleotide sequence ID" value="NZ_JBFPJR010000042.1"/>
</dbReference>
<comment type="caution">
    <text evidence="17">The sequence shown here is derived from an EMBL/GenBank/DDBJ whole genome shotgun (WGS) entry which is preliminary data.</text>
</comment>
<dbReference type="EMBL" id="JBFPJR010000042">
    <property type="protein sequence ID" value="MEX0429412.1"/>
    <property type="molecule type" value="Genomic_DNA"/>
</dbReference>
<dbReference type="Gene3D" id="3.20.70.20">
    <property type="match status" value="1"/>
</dbReference>
<dbReference type="InterPro" id="IPR024434">
    <property type="entry name" value="TSCPD_dom"/>
</dbReference>
<comment type="cofactor">
    <cofactor evidence="1 13">
        <name>adenosylcob(III)alamin</name>
        <dbReference type="ChEBI" id="CHEBI:18408"/>
    </cofactor>
</comment>
<keyword evidence="6 13" id="KW-0237">DNA synthesis</keyword>
<dbReference type="CDD" id="cd02888">
    <property type="entry name" value="RNR_II_dimer"/>
    <property type="match status" value="1"/>
</dbReference>
<evidence type="ECO:0000256" key="2">
    <source>
        <dbReference type="ARBA" id="ARBA00007405"/>
    </source>
</evidence>
<evidence type="ECO:0000313" key="17">
    <source>
        <dbReference type="EMBL" id="MEX0429412.1"/>
    </source>
</evidence>
<dbReference type="GO" id="GO:0004748">
    <property type="term" value="F:ribonucleoside-diphosphate reductase activity, thioredoxin disulfide as acceptor"/>
    <property type="evidence" value="ECO:0007669"/>
    <property type="project" value="UniProtKB-EC"/>
</dbReference>
<evidence type="ECO:0000313" key="18">
    <source>
        <dbReference type="Proteomes" id="UP001556631"/>
    </source>
</evidence>
<organism evidence="17 18">
    <name type="scientific">Nocardioides eburneus</name>
    <dbReference type="NCBI Taxonomy" id="3231482"/>
    <lineage>
        <taxon>Bacteria</taxon>
        <taxon>Bacillati</taxon>
        <taxon>Actinomycetota</taxon>
        <taxon>Actinomycetes</taxon>
        <taxon>Propionibacteriales</taxon>
        <taxon>Nocardioidaceae</taxon>
        <taxon>Nocardioides</taxon>
    </lineage>
</organism>
<dbReference type="Pfam" id="PF12637">
    <property type="entry name" value="TSCPD"/>
    <property type="match status" value="1"/>
</dbReference>
<keyword evidence="8 13" id="KW-0560">Oxidoreductase</keyword>
<evidence type="ECO:0000259" key="16">
    <source>
        <dbReference type="Pfam" id="PF12637"/>
    </source>
</evidence>
<dbReference type="InterPro" id="IPR013678">
    <property type="entry name" value="RNR_2_N"/>
</dbReference>
<evidence type="ECO:0000256" key="1">
    <source>
        <dbReference type="ARBA" id="ARBA00001922"/>
    </source>
</evidence>
<keyword evidence="10 13" id="KW-0170">Cobalt</keyword>
<evidence type="ECO:0000256" key="4">
    <source>
        <dbReference type="ARBA" id="ARBA00014409"/>
    </source>
</evidence>
<dbReference type="InterPro" id="IPR050862">
    <property type="entry name" value="RdRp_reductase_class-2"/>
</dbReference>
<evidence type="ECO:0000256" key="5">
    <source>
        <dbReference type="ARBA" id="ARBA00022628"/>
    </source>
</evidence>
<evidence type="ECO:0000259" key="15">
    <source>
        <dbReference type="Pfam" id="PF08471"/>
    </source>
</evidence>
<proteinExistence type="inferred from homology"/>
<evidence type="ECO:0000256" key="7">
    <source>
        <dbReference type="ARBA" id="ARBA00022741"/>
    </source>
</evidence>
<evidence type="ECO:0000256" key="6">
    <source>
        <dbReference type="ARBA" id="ARBA00022634"/>
    </source>
</evidence>
<feature type="domain" description="Ribonucleotide reductase class II vitamin B12-dependent N-terminal" evidence="15">
    <location>
        <begin position="46"/>
        <end position="137"/>
    </location>
</feature>
<dbReference type="PANTHER" id="PTHR43371:SF1">
    <property type="entry name" value="RIBONUCLEOSIDE-DIPHOSPHATE REDUCTASE"/>
    <property type="match status" value="1"/>
</dbReference>
<sequence>MTETVSGADTQPAKGEGLAGGGLKIERVFSTEGVHPYDEITWERRDVVQTNWKTGETVFEQRGVEFPDFWSVNASTIVTTKYFRGALGTPQRETSLKDIVDRVVKTYTKAGREYGYFASDADAKVFEEELTWLLVHQYFAFNSPVWFNVGTQSPQQVSACFILSVDDSMDSILNWYKEEGFIFKGGSGAGLNLSRIRSSKELLSSGGTASGPVSFMRGADASAGTIKSGGATRRAAKMVVLDVDHPDIEEFIETKAREEDKIRALRDAGFDMDLGGRDIASVQYQNANNSVRVTDEFMRAVEEGKSFGLRARMTGEVIEEVDARELFHKIAVAAWECADPGLQYDDTINDWHTNPETGRITGSNPCSEYMSLDNSSCNLASLNLLKFLKDDDTFDAVRFQQACELVFTAMDISICFADFPTEAIGQTTRDYRQLGIGYANLGALLMAMGLGYDSEGGRTMAAAITSLMTGAGYKRSAELAGVVGPYNGYKRNAEAHQRVMRKHQAANDAVRSINPVDRNVLEAATKAWAQVVELGKDNGFRNAQASLLAPTGTIGFMMDCDTTGIEPDFSLVKFKKLVGGGSLQIVNQTIPRALKKLGYQPEQIEAIVDYIAENGHVVDAPGLKPEHYEVFDTAMGVRALKPMGHVRMMAATQPFLSGAISKTVNLPESATVEEIEDVYMESWKLGLKATAIYRDNCKVGQPLSDGKGDNKGKDANVSADASTAAAPAEVVEKVVEKVVYAPTRKRLPKSRVSRTTSFTVGGAEGYMTSGAHEDGSLGEIFLKLGKQGSTLAGVMDAFSIAISIGLQYGVPLETYVSKYTNQRFEPAGLTDDPDVRMSQSILDYVFRRLALDYLPFESRAALGIYSAEERQRYLETGSYEPLEQDGTTAAELVEAPAPAPKAEAAEAKAAEPVEAEVVEAPAEPKAEAAEAPKVAHTTAELLEQISGMAVDSPLCFTCGTKMRPAGSCYVCEGCGSTSGCS</sequence>
<reference evidence="17 18" key="1">
    <citation type="submission" date="2024-07" db="EMBL/GenBank/DDBJ databases">
        <authorList>
            <person name="Lee S."/>
            <person name="Kang M."/>
        </authorList>
    </citation>
    <scope>NUCLEOTIDE SEQUENCE [LARGE SCALE GENOMIC DNA]</scope>
    <source>
        <strain evidence="17 18">DS6</strain>
    </source>
</reference>
<evidence type="ECO:0000256" key="13">
    <source>
        <dbReference type="RuleBase" id="RU364064"/>
    </source>
</evidence>
<feature type="domain" description="TSCPD" evidence="16">
    <location>
        <begin position="748"/>
        <end position="852"/>
    </location>
</feature>
<evidence type="ECO:0000256" key="8">
    <source>
        <dbReference type="ARBA" id="ARBA00023002"/>
    </source>
</evidence>
<accession>A0ABV3T2I6</accession>
<evidence type="ECO:0000256" key="9">
    <source>
        <dbReference type="ARBA" id="ARBA00023157"/>
    </source>
</evidence>
<keyword evidence="7 13" id="KW-0547">Nucleotide-binding</keyword>
<evidence type="ECO:0000256" key="10">
    <source>
        <dbReference type="ARBA" id="ARBA00023285"/>
    </source>
</evidence>
<dbReference type="EC" id="1.17.4.1" evidence="3 13"/>
<evidence type="ECO:0000256" key="3">
    <source>
        <dbReference type="ARBA" id="ARBA00012274"/>
    </source>
</evidence>
<dbReference type="NCBIfam" id="NF005122">
    <property type="entry name" value="PRK06556.1"/>
    <property type="match status" value="1"/>
</dbReference>